<gene>
    <name evidence="2" type="ORF">PVAP13_2KG376061</name>
</gene>
<evidence type="ECO:0000256" key="1">
    <source>
        <dbReference type="SAM" id="MobiDB-lite"/>
    </source>
</evidence>
<protein>
    <submittedName>
        <fullName evidence="2">Uncharacterized protein</fullName>
    </submittedName>
</protein>
<comment type="caution">
    <text evidence="2">The sequence shown here is derived from an EMBL/GenBank/DDBJ whole genome shotgun (WGS) entry which is preliminary data.</text>
</comment>
<feature type="compositionally biased region" description="Low complexity" evidence="1">
    <location>
        <begin position="59"/>
        <end position="70"/>
    </location>
</feature>
<dbReference type="EMBL" id="CM029039">
    <property type="protein sequence ID" value="KAG2644765.1"/>
    <property type="molecule type" value="Genomic_DNA"/>
</dbReference>
<organism evidence="2 3">
    <name type="scientific">Panicum virgatum</name>
    <name type="common">Blackwell switchgrass</name>
    <dbReference type="NCBI Taxonomy" id="38727"/>
    <lineage>
        <taxon>Eukaryota</taxon>
        <taxon>Viridiplantae</taxon>
        <taxon>Streptophyta</taxon>
        <taxon>Embryophyta</taxon>
        <taxon>Tracheophyta</taxon>
        <taxon>Spermatophyta</taxon>
        <taxon>Magnoliopsida</taxon>
        <taxon>Liliopsida</taxon>
        <taxon>Poales</taxon>
        <taxon>Poaceae</taxon>
        <taxon>PACMAD clade</taxon>
        <taxon>Panicoideae</taxon>
        <taxon>Panicodae</taxon>
        <taxon>Paniceae</taxon>
        <taxon>Panicinae</taxon>
        <taxon>Panicum</taxon>
        <taxon>Panicum sect. Hiantes</taxon>
    </lineage>
</organism>
<evidence type="ECO:0000313" key="2">
    <source>
        <dbReference type="EMBL" id="KAG2644765.1"/>
    </source>
</evidence>
<keyword evidence="3" id="KW-1185">Reference proteome</keyword>
<accession>A0A8T0WBJ2</accession>
<reference evidence="2" key="1">
    <citation type="submission" date="2020-05" db="EMBL/GenBank/DDBJ databases">
        <title>WGS assembly of Panicum virgatum.</title>
        <authorList>
            <person name="Lovell J.T."/>
            <person name="Jenkins J."/>
            <person name="Shu S."/>
            <person name="Juenger T.E."/>
            <person name="Schmutz J."/>
        </authorList>
    </citation>
    <scope>NUCLEOTIDE SEQUENCE</scope>
    <source>
        <strain evidence="2">AP13</strain>
    </source>
</reference>
<sequence>MATALPMERGGVRARPVPLPPSPPLASRLCSPRAPLCRPRRCRGPGRGTEFAPDPYPPSLSLSLSLSLSSGQTLSPEPAPARAPGGWRRDPGSRWRPRIYRCPRGAAIFFFTGAASGGVVEVVCVTAPRHLGSGARRGLRLDAGVRRRGAAADPTGAG</sequence>
<dbReference type="AlphaFoldDB" id="A0A8T0WBJ2"/>
<evidence type="ECO:0000313" key="3">
    <source>
        <dbReference type="Proteomes" id="UP000823388"/>
    </source>
</evidence>
<feature type="compositionally biased region" description="Low complexity" evidence="1">
    <location>
        <begin position="25"/>
        <end position="37"/>
    </location>
</feature>
<name>A0A8T0WBJ2_PANVG</name>
<proteinExistence type="predicted"/>
<feature type="region of interest" description="Disordered" evidence="1">
    <location>
        <begin position="1"/>
        <end position="90"/>
    </location>
</feature>
<dbReference type="Proteomes" id="UP000823388">
    <property type="component" value="Chromosome 2K"/>
</dbReference>